<dbReference type="GeneID" id="37206132"/>
<evidence type="ECO:0000313" key="3">
    <source>
        <dbReference type="Proteomes" id="UP000248405"/>
    </source>
</evidence>
<proteinExistence type="predicted"/>
<keyword evidence="1" id="KW-0812">Transmembrane</keyword>
<feature type="transmembrane region" description="Helical" evidence="1">
    <location>
        <begin position="36"/>
        <end position="59"/>
    </location>
</feature>
<accession>A0A319AZ14</accession>
<evidence type="ECO:0000256" key="1">
    <source>
        <dbReference type="SAM" id="Phobius"/>
    </source>
</evidence>
<gene>
    <name evidence="2" type="ORF">BO88DRAFT_154006</name>
</gene>
<sequence>MFVPLHSITIPYPLSCFYSFCLIILLCHPTDSCNSFIFSLSFSYTILYSYTVCVILFHLVSRVRNHPQKCPPQIQYTFLSGFYSSRQRC</sequence>
<dbReference type="Proteomes" id="UP000248405">
    <property type="component" value="Unassembled WGS sequence"/>
</dbReference>
<keyword evidence="3" id="KW-1185">Reference proteome</keyword>
<dbReference type="EMBL" id="KZ821641">
    <property type="protein sequence ID" value="PYH64824.1"/>
    <property type="molecule type" value="Genomic_DNA"/>
</dbReference>
<keyword evidence="1" id="KW-1133">Transmembrane helix</keyword>
<name>A0A319AZ14_ASPVC</name>
<dbReference type="AlphaFoldDB" id="A0A319AZ14"/>
<dbReference type="RefSeq" id="XP_025558618.1">
    <property type="nucleotide sequence ID" value="XM_025701540.1"/>
</dbReference>
<reference evidence="2" key="1">
    <citation type="submission" date="2016-12" db="EMBL/GenBank/DDBJ databases">
        <title>The genomes of Aspergillus section Nigri reveals drivers in fungal speciation.</title>
        <authorList>
            <consortium name="DOE Joint Genome Institute"/>
            <person name="Vesth T.C."/>
            <person name="Nybo J."/>
            <person name="Theobald S."/>
            <person name="Brandl J."/>
            <person name="Frisvad J.C."/>
            <person name="Nielsen K.F."/>
            <person name="Lyhne E.K."/>
            <person name="Kogle M.E."/>
            <person name="Kuo A."/>
            <person name="Riley R."/>
            <person name="Clum A."/>
            <person name="Nolan M."/>
            <person name="Lipzen A."/>
            <person name="Salamov A."/>
            <person name="Henrissat B."/>
            <person name="Wiebenga A."/>
            <person name="De Vries R.P."/>
            <person name="Grigoriev I.V."/>
            <person name="Mortensen U.H."/>
            <person name="Andersen M.R."/>
            <person name="Baker S.E."/>
        </authorList>
    </citation>
    <scope>NUCLEOTIDE SEQUENCE [LARGE SCALE GENOMIC DNA]</scope>
    <source>
        <strain evidence="2">CBS 113365</strain>
    </source>
</reference>
<evidence type="ECO:0000313" key="2">
    <source>
        <dbReference type="EMBL" id="PYH64824.1"/>
    </source>
</evidence>
<feature type="transmembrane region" description="Helical" evidence="1">
    <location>
        <begin position="12"/>
        <end position="30"/>
    </location>
</feature>
<keyword evidence="1" id="KW-0472">Membrane</keyword>
<organism evidence="2 3">
    <name type="scientific">Aspergillus vadensis (strain CBS 113365 / IMI 142717 / IBT 24658)</name>
    <dbReference type="NCBI Taxonomy" id="1448311"/>
    <lineage>
        <taxon>Eukaryota</taxon>
        <taxon>Fungi</taxon>
        <taxon>Dikarya</taxon>
        <taxon>Ascomycota</taxon>
        <taxon>Pezizomycotina</taxon>
        <taxon>Eurotiomycetes</taxon>
        <taxon>Eurotiomycetidae</taxon>
        <taxon>Eurotiales</taxon>
        <taxon>Aspergillaceae</taxon>
        <taxon>Aspergillus</taxon>
        <taxon>Aspergillus subgen. Circumdati</taxon>
    </lineage>
</organism>
<protein>
    <submittedName>
        <fullName evidence="2">Uncharacterized protein</fullName>
    </submittedName>
</protein>